<dbReference type="EMBL" id="LAZR01044881">
    <property type="protein sequence ID" value="KKL03553.1"/>
    <property type="molecule type" value="Genomic_DNA"/>
</dbReference>
<protein>
    <submittedName>
        <fullName evidence="2">Uncharacterized protein</fullName>
    </submittedName>
</protein>
<gene>
    <name evidence="2" type="ORF">LCGC14_2624990</name>
</gene>
<organism evidence="2">
    <name type="scientific">marine sediment metagenome</name>
    <dbReference type="NCBI Taxonomy" id="412755"/>
    <lineage>
        <taxon>unclassified sequences</taxon>
        <taxon>metagenomes</taxon>
        <taxon>ecological metagenomes</taxon>
    </lineage>
</organism>
<reference evidence="2" key="1">
    <citation type="journal article" date="2015" name="Nature">
        <title>Complex archaea that bridge the gap between prokaryotes and eukaryotes.</title>
        <authorList>
            <person name="Spang A."/>
            <person name="Saw J.H."/>
            <person name="Jorgensen S.L."/>
            <person name="Zaremba-Niedzwiedzka K."/>
            <person name="Martijn J."/>
            <person name="Lind A.E."/>
            <person name="van Eijk R."/>
            <person name="Schleper C."/>
            <person name="Guy L."/>
            <person name="Ettema T.J."/>
        </authorList>
    </citation>
    <scope>NUCLEOTIDE SEQUENCE</scope>
</reference>
<keyword evidence="1" id="KW-0812">Transmembrane</keyword>
<keyword evidence="1" id="KW-0472">Membrane</keyword>
<feature type="non-terminal residue" evidence="2">
    <location>
        <position position="72"/>
    </location>
</feature>
<accession>A0A0F9CUF4</accession>
<name>A0A0F9CUF4_9ZZZZ</name>
<keyword evidence="1" id="KW-1133">Transmembrane helix</keyword>
<evidence type="ECO:0000256" key="1">
    <source>
        <dbReference type="SAM" id="Phobius"/>
    </source>
</evidence>
<proteinExistence type="predicted"/>
<dbReference type="AlphaFoldDB" id="A0A0F9CUF4"/>
<sequence length="72" mass="8490">MVSELQVKIADFLNINFIDTKFLILNLWHIIHFISGGIVMFLILKFSKKLGIKKKFLMLLILLTLYEMFELS</sequence>
<evidence type="ECO:0000313" key="2">
    <source>
        <dbReference type="EMBL" id="KKL03553.1"/>
    </source>
</evidence>
<comment type="caution">
    <text evidence="2">The sequence shown here is derived from an EMBL/GenBank/DDBJ whole genome shotgun (WGS) entry which is preliminary data.</text>
</comment>
<feature type="transmembrane region" description="Helical" evidence="1">
    <location>
        <begin position="22"/>
        <end position="44"/>
    </location>
</feature>